<evidence type="ECO:0000313" key="6">
    <source>
        <dbReference type="EMBL" id="ATW23622.1"/>
    </source>
</evidence>
<proteinExistence type="predicted"/>
<dbReference type="PANTHER" id="PTHR39157:SF1">
    <property type="entry name" value="DOXX FAMILY PROTEIN"/>
    <property type="match status" value="1"/>
</dbReference>
<organism evidence="6 7">
    <name type="scientific">Formimonas warabiya</name>
    <dbReference type="NCBI Taxonomy" id="1761012"/>
    <lineage>
        <taxon>Bacteria</taxon>
        <taxon>Bacillati</taxon>
        <taxon>Bacillota</taxon>
        <taxon>Clostridia</taxon>
        <taxon>Eubacteriales</taxon>
        <taxon>Peptococcaceae</taxon>
        <taxon>Candidatus Formimonas</taxon>
    </lineage>
</organism>
<keyword evidence="2 5" id="KW-0812">Transmembrane</keyword>
<keyword evidence="3 5" id="KW-1133">Transmembrane helix</keyword>
<dbReference type="Proteomes" id="UP000323521">
    <property type="component" value="Chromosome"/>
</dbReference>
<evidence type="ECO:0000313" key="7">
    <source>
        <dbReference type="Proteomes" id="UP000323521"/>
    </source>
</evidence>
<gene>
    <name evidence="6" type="ORF">DCMF_01340</name>
</gene>
<evidence type="ECO:0000256" key="4">
    <source>
        <dbReference type="ARBA" id="ARBA00023136"/>
    </source>
</evidence>
<evidence type="ECO:0000256" key="2">
    <source>
        <dbReference type="ARBA" id="ARBA00022692"/>
    </source>
</evidence>
<accession>A0A3G1KME4</accession>
<keyword evidence="4 5" id="KW-0472">Membrane</keyword>
<evidence type="ECO:0000256" key="3">
    <source>
        <dbReference type="ARBA" id="ARBA00022989"/>
    </source>
</evidence>
<sequence length="185" mass="20686">MAAYVQAVKTELKDWKVSVLVLILTVGRIIYGWSWLKSGWGKLAWFSDGTLNSAEKIHTLVNNIAGPDVTRFDPFSINQGFAWIAQHVFLGMPALTDVLVVVFEIGVGLCLILGVRVFWAALIGTFMNMQFIAGGSFNNFGYIWTNLALMKFAKYAEMIGLEGLLRFKKYDGFDFTVPKEKSLSN</sequence>
<dbReference type="InterPro" id="IPR032808">
    <property type="entry name" value="DoxX"/>
</dbReference>
<evidence type="ECO:0000256" key="5">
    <source>
        <dbReference type="SAM" id="Phobius"/>
    </source>
</evidence>
<dbReference type="AlphaFoldDB" id="A0A3G1KME4"/>
<dbReference type="PANTHER" id="PTHR39157">
    <property type="entry name" value="INTEGRAL MEMBRANE PROTEIN-RELATED"/>
    <property type="match status" value="1"/>
</dbReference>
<reference evidence="6 7" key="1">
    <citation type="submission" date="2016-10" db="EMBL/GenBank/DDBJ databases">
        <title>Complete Genome Sequence of Peptococcaceae strain DCMF.</title>
        <authorList>
            <person name="Edwards R.J."/>
            <person name="Holland S.I."/>
            <person name="Deshpande N.P."/>
            <person name="Wong Y.K."/>
            <person name="Ertan H."/>
            <person name="Manefield M."/>
            <person name="Russell T.L."/>
            <person name="Lee M.J."/>
        </authorList>
    </citation>
    <scope>NUCLEOTIDE SEQUENCE [LARGE SCALE GENOMIC DNA]</scope>
    <source>
        <strain evidence="6 7">DCMF</strain>
    </source>
</reference>
<keyword evidence="7" id="KW-1185">Reference proteome</keyword>
<name>A0A3G1KME4_FORW1</name>
<dbReference type="Pfam" id="PF07681">
    <property type="entry name" value="DoxX"/>
    <property type="match status" value="1"/>
</dbReference>
<protein>
    <submittedName>
        <fullName evidence="6">DoxX family protein</fullName>
    </submittedName>
</protein>
<feature type="transmembrane region" description="Helical" evidence="5">
    <location>
        <begin position="98"/>
        <end position="119"/>
    </location>
</feature>
<evidence type="ECO:0000256" key="1">
    <source>
        <dbReference type="ARBA" id="ARBA00004141"/>
    </source>
</evidence>
<dbReference type="GO" id="GO:0016020">
    <property type="term" value="C:membrane"/>
    <property type="evidence" value="ECO:0007669"/>
    <property type="project" value="UniProtKB-SubCell"/>
</dbReference>
<dbReference type="OrthoDB" id="1795979at2"/>
<comment type="subcellular location">
    <subcellularLocation>
        <location evidence="1">Membrane</location>
        <topology evidence="1">Multi-pass membrane protein</topology>
    </subcellularLocation>
</comment>
<dbReference type="KEGG" id="fwa:DCMF_01340"/>
<dbReference type="RefSeq" id="WP_148132771.1">
    <property type="nucleotide sequence ID" value="NZ_CP017634.1"/>
</dbReference>
<feature type="transmembrane region" description="Helical" evidence="5">
    <location>
        <begin position="17"/>
        <end position="36"/>
    </location>
</feature>
<dbReference type="EMBL" id="CP017634">
    <property type="protein sequence ID" value="ATW23622.1"/>
    <property type="molecule type" value="Genomic_DNA"/>
</dbReference>